<evidence type="ECO:0000313" key="2">
    <source>
        <dbReference type="Proteomes" id="UP001596137"/>
    </source>
</evidence>
<keyword evidence="2" id="KW-1185">Reference proteome</keyword>
<proteinExistence type="predicted"/>
<sequence length="248" mass="26046">MPVGYPQDALVRLERLEKLVDQLYTASQTRPAQDVIRSAAVTIGDPDGAHIKLIPVGDVGAEIHLTPGSGTNPTKLQADTAAGYPGEAALHIVSGDDGGISSELLMASGEVSMRILDGGGDAGGFASWASNRAKFGFVDGTNDNYFDFTPISVSRHFGQWDDFGSVPSNAGILCGSWTLASGFAGVHISYPTTMDSNMGPVGVIRDGAANPNFYWCLTASTNSGFDIDWSLGGGVFSGKAGYFWSFRH</sequence>
<accession>A0ABW1NC26</accession>
<reference evidence="2" key="1">
    <citation type="journal article" date="2019" name="Int. J. Syst. Evol. Microbiol.">
        <title>The Global Catalogue of Microorganisms (GCM) 10K type strain sequencing project: providing services to taxonomists for standard genome sequencing and annotation.</title>
        <authorList>
            <consortium name="The Broad Institute Genomics Platform"/>
            <consortium name="The Broad Institute Genome Sequencing Center for Infectious Disease"/>
            <person name="Wu L."/>
            <person name="Ma J."/>
        </authorList>
    </citation>
    <scope>NUCLEOTIDE SEQUENCE [LARGE SCALE GENOMIC DNA]</scope>
    <source>
        <strain evidence="2">JCM 30346</strain>
    </source>
</reference>
<organism evidence="1 2">
    <name type="scientific">Sphaerisporangium aureirubrum</name>
    <dbReference type="NCBI Taxonomy" id="1544736"/>
    <lineage>
        <taxon>Bacteria</taxon>
        <taxon>Bacillati</taxon>
        <taxon>Actinomycetota</taxon>
        <taxon>Actinomycetes</taxon>
        <taxon>Streptosporangiales</taxon>
        <taxon>Streptosporangiaceae</taxon>
        <taxon>Sphaerisporangium</taxon>
    </lineage>
</organism>
<dbReference type="Proteomes" id="UP001596137">
    <property type="component" value="Unassembled WGS sequence"/>
</dbReference>
<dbReference type="EMBL" id="JBHSRF010000007">
    <property type="protein sequence ID" value="MFC6080904.1"/>
    <property type="molecule type" value="Genomic_DNA"/>
</dbReference>
<gene>
    <name evidence="1" type="ORF">ACFP1K_07010</name>
</gene>
<evidence type="ECO:0000313" key="1">
    <source>
        <dbReference type="EMBL" id="MFC6080904.1"/>
    </source>
</evidence>
<dbReference type="RefSeq" id="WP_380748177.1">
    <property type="nucleotide sequence ID" value="NZ_JBHSRF010000007.1"/>
</dbReference>
<protein>
    <submittedName>
        <fullName evidence="1">Uncharacterized protein</fullName>
    </submittedName>
</protein>
<comment type="caution">
    <text evidence="1">The sequence shown here is derived from an EMBL/GenBank/DDBJ whole genome shotgun (WGS) entry which is preliminary data.</text>
</comment>
<name>A0ABW1NC26_9ACTN</name>